<dbReference type="InterPro" id="IPR051507">
    <property type="entry name" value="PcG_RING_finger"/>
</dbReference>
<dbReference type="InterPro" id="IPR017907">
    <property type="entry name" value="Znf_RING_CS"/>
</dbReference>
<keyword evidence="5" id="KW-0539">Nucleus</keyword>
<evidence type="ECO:0000256" key="4">
    <source>
        <dbReference type="ARBA" id="ARBA00022833"/>
    </source>
</evidence>
<keyword evidence="4" id="KW-0862">Zinc</keyword>
<dbReference type="PROSITE" id="PS00518">
    <property type="entry name" value="ZF_RING_1"/>
    <property type="match status" value="1"/>
</dbReference>
<reference evidence="8 9" key="1">
    <citation type="journal article" date="2013" name="Nature">
        <title>Insights into bilaterian evolution from three spiralian genomes.</title>
        <authorList>
            <person name="Simakov O."/>
            <person name="Marletaz F."/>
            <person name="Cho S.J."/>
            <person name="Edsinger-Gonzales E."/>
            <person name="Havlak P."/>
            <person name="Hellsten U."/>
            <person name="Kuo D.H."/>
            <person name="Larsson T."/>
            <person name="Lv J."/>
            <person name="Arendt D."/>
            <person name="Savage R."/>
            <person name="Osoegawa K."/>
            <person name="de Jong P."/>
            <person name="Grimwood J."/>
            <person name="Chapman J.A."/>
            <person name="Shapiro H."/>
            <person name="Aerts A."/>
            <person name="Otillar R.P."/>
            <person name="Terry A.Y."/>
            <person name="Boore J.L."/>
            <person name="Grigoriev I.V."/>
            <person name="Lindberg D.R."/>
            <person name="Seaver E.C."/>
            <person name="Weisblat D.A."/>
            <person name="Putnam N.H."/>
            <person name="Rokhsar D.S."/>
        </authorList>
    </citation>
    <scope>NUCLEOTIDE SEQUENCE [LARGE SCALE GENOMIC DNA]</scope>
</reference>
<keyword evidence="3 6" id="KW-0863">Zinc-finger</keyword>
<evidence type="ECO:0000256" key="1">
    <source>
        <dbReference type="ARBA" id="ARBA00004123"/>
    </source>
</evidence>
<protein>
    <recommendedName>
        <fullName evidence="7">RING-type domain-containing protein</fullName>
    </recommendedName>
</protein>
<gene>
    <name evidence="8" type="ORF">LOTGIDRAFT_232858</name>
</gene>
<evidence type="ECO:0000256" key="3">
    <source>
        <dbReference type="ARBA" id="ARBA00022771"/>
    </source>
</evidence>
<sequence>MESVKKKVVTPPKNYLVTRDENKREEDESKVYVPVVNINCYLTCGICKGYLYEASTITDCMHTFCKSCIVKFTEKNVHCPTCNIVIHPTEPLINIKLDRTLQDILYSLLPHVAEEELEREKKFYEIHGIEKKYIPAYVTPCLKSPVKTEVDHKHEHKAEIKPPISLLLNYGGCSTGIILKALEKRFIRVTGAATICHVTKFLRKKLTLTDSHQVNLYCSCGTSNICLDGSRTLQAVKDLYSESKDILELEYHILPSCMV</sequence>
<proteinExistence type="predicted"/>
<dbReference type="AlphaFoldDB" id="V4ADD6"/>
<dbReference type="InterPro" id="IPR013083">
    <property type="entry name" value="Znf_RING/FYVE/PHD"/>
</dbReference>
<evidence type="ECO:0000259" key="7">
    <source>
        <dbReference type="PROSITE" id="PS50089"/>
    </source>
</evidence>
<evidence type="ECO:0000256" key="6">
    <source>
        <dbReference type="PROSITE-ProRule" id="PRU00175"/>
    </source>
</evidence>
<dbReference type="OMA" id="CIVELQY"/>
<dbReference type="HOGENOM" id="CLU_046427_4_0_1"/>
<dbReference type="Pfam" id="PF13923">
    <property type="entry name" value="zf-C3HC4_2"/>
    <property type="match status" value="1"/>
</dbReference>
<keyword evidence="2" id="KW-0479">Metal-binding</keyword>
<dbReference type="RefSeq" id="XP_009056334.1">
    <property type="nucleotide sequence ID" value="XM_009058086.1"/>
</dbReference>
<name>V4ADD6_LOTGI</name>
<evidence type="ECO:0000313" key="9">
    <source>
        <dbReference type="Proteomes" id="UP000030746"/>
    </source>
</evidence>
<dbReference type="GO" id="GO:0005634">
    <property type="term" value="C:nucleus"/>
    <property type="evidence" value="ECO:0007669"/>
    <property type="project" value="UniProtKB-SubCell"/>
</dbReference>
<keyword evidence="9" id="KW-1185">Reference proteome</keyword>
<comment type="subcellular location">
    <subcellularLocation>
        <location evidence="1">Nucleus</location>
    </subcellularLocation>
</comment>
<dbReference type="PANTHER" id="PTHR45893">
    <property type="entry name" value="POLYCOMB GROUP RING FINGER PROTEIN"/>
    <property type="match status" value="1"/>
</dbReference>
<dbReference type="STRING" id="225164.V4ADD6"/>
<evidence type="ECO:0000256" key="2">
    <source>
        <dbReference type="ARBA" id="ARBA00022723"/>
    </source>
</evidence>
<dbReference type="KEGG" id="lgi:LOTGIDRAFT_232858"/>
<dbReference type="PROSITE" id="PS50089">
    <property type="entry name" value="ZF_RING_2"/>
    <property type="match status" value="1"/>
</dbReference>
<feature type="domain" description="RING-type" evidence="7">
    <location>
        <begin position="44"/>
        <end position="83"/>
    </location>
</feature>
<dbReference type="EMBL" id="KB201977">
    <property type="protein sequence ID" value="ESO93135.1"/>
    <property type="molecule type" value="Genomic_DNA"/>
</dbReference>
<dbReference type="CTD" id="20249066"/>
<dbReference type="InterPro" id="IPR001841">
    <property type="entry name" value="Znf_RING"/>
</dbReference>
<evidence type="ECO:0000313" key="8">
    <source>
        <dbReference type="EMBL" id="ESO93135.1"/>
    </source>
</evidence>
<dbReference type="FunFam" id="3.30.40.10:FF:000122">
    <property type="entry name" value="polycomb group RING finger protein 1"/>
    <property type="match status" value="1"/>
</dbReference>
<evidence type="ECO:0000256" key="5">
    <source>
        <dbReference type="ARBA" id="ARBA00023242"/>
    </source>
</evidence>
<accession>V4ADD6</accession>
<dbReference type="GeneID" id="20249066"/>
<organism evidence="8 9">
    <name type="scientific">Lottia gigantea</name>
    <name type="common">Giant owl limpet</name>
    <dbReference type="NCBI Taxonomy" id="225164"/>
    <lineage>
        <taxon>Eukaryota</taxon>
        <taxon>Metazoa</taxon>
        <taxon>Spiralia</taxon>
        <taxon>Lophotrochozoa</taxon>
        <taxon>Mollusca</taxon>
        <taxon>Gastropoda</taxon>
        <taxon>Patellogastropoda</taxon>
        <taxon>Lottioidea</taxon>
        <taxon>Lottiidae</taxon>
        <taxon>Lottia</taxon>
    </lineage>
</organism>
<dbReference type="Proteomes" id="UP000030746">
    <property type="component" value="Unassembled WGS sequence"/>
</dbReference>
<dbReference type="OrthoDB" id="1305878at2759"/>
<dbReference type="GO" id="GO:0008270">
    <property type="term" value="F:zinc ion binding"/>
    <property type="evidence" value="ECO:0007669"/>
    <property type="project" value="UniProtKB-KW"/>
</dbReference>
<dbReference type="Gene3D" id="3.10.20.90">
    <property type="entry name" value="Phosphatidylinositol 3-kinase Catalytic Subunit, Chain A, domain 1"/>
    <property type="match status" value="1"/>
</dbReference>
<dbReference type="SUPFAM" id="SSF57850">
    <property type="entry name" value="RING/U-box"/>
    <property type="match status" value="1"/>
</dbReference>
<dbReference type="SMART" id="SM00184">
    <property type="entry name" value="RING"/>
    <property type="match status" value="1"/>
</dbReference>
<dbReference type="Gene3D" id="3.30.40.10">
    <property type="entry name" value="Zinc/RING finger domain, C3HC4 (zinc finger)"/>
    <property type="match status" value="1"/>
</dbReference>